<evidence type="ECO:0000256" key="1">
    <source>
        <dbReference type="SAM" id="Phobius"/>
    </source>
</evidence>
<feature type="domain" description="VTT" evidence="2">
    <location>
        <begin position="10"/>
        <end position="111"/>
    </location>
</feature>
<dbReference type="InterPro" id="IPR032816">
    <property type="entry name" value="VTT_dom"/>
</dbReference>
<keyword evidence="1" id="KW-0472">Membrane</keyword>
<keyword evidence="1" id="KW-1133">Transmembrane helix</keyword>
<proteinExistence type="predicted"/>
<reference evidence="3 4" key="1">
    <citation type="journal article" date="2016" name="Nat. Commun.">
        <title>Thousands of microbial genomes shed light on interconnected biogeochemical processes in an aquifer system.</title>
        <authorList>
            <person name="Anantharaman K."/>
            <person name="Brown C.T."/>
            <person name="Hug L.A."/>
            <person name="Sharon I."/>
            <person name="Castelle C.J."/>
            <person name="Probst A.J."/>
            <person name="Thomas B.C."/>
            <person name="Singh A."/>
            <person name="Wilkins M.J."/>
            <person name="Karaoz U."/>
            <person name="Brodie E.L."/>
            <person name="Williams K.H."/>
            <person name="Hubbard S.S."/>
            <person name="Banfield J.F."/>
        </authorList>
    </citation>
    <scope>NUCLEOTIDE SEQUENCE [LARGE SCALE GENOMIC DNA]</scope>
</reference>
<evidence type="ECO:0000259" key="2">
    <source>
        <dbReference type="Pfam" id="PF09335"/>
    </source>
</evidence>
<protein>
    <recommendedName>
        <fullName evidence="2">VTT domain-containing protein</fullName>
    </recommendedName>
</protein>
<dbReference type="EMBL" id="MGGW01000005">
    <property type="protein sequence ID" value="OGM55121.1"/>
    <property type="molecule type" value="Genomic_DNA"/>
</dbReference>
<dbReference type="InterPro" id="IPR051311">
    <property type="entry name" value="DedA_domain"/>
</dbReference>
<organism evidence="3 4">
    <name type="scientific">Candidatus Woesebacteria bacterium RIFCSPHIGHO2_12_FULL_41_24</name>
    <dbReference type="NCBI Taxonomy" id="1802510"/>
    <lineage>
        <taxon>Bacteria</taxon>
        <taxon>Candidatus Woeseibacteriota</taxon>
    </lineage>
</organism>
<gene>
    <name evidence="3" type="ORF">A3E44_04340</name>
</gene>
<dbReference type="Pfam" id="PF09335">
    <property type="entry name" value="VTT_dom"/>
    <property type="match status" value="1"/>
</dbReference>
<evidence type="ECO:0000313" key="4">
    <source>
        <dbReference type="Proteomes" id="UP000178603"/>
    </source>
</evidence>
<dbReference type="AlphaFoldDB" id="A0A1F8ATU8"/>
<comment type="caution">
    <text evidence="3">The sequence shown here is derived from an EMBL/GenBank/DDBJ whole genome shotgun (WGS) entry which is preliminary data.</text>
</comment>
<dbReference type="Proteomes" id="UP000178603">
    <property type="component" value="Unassembled WGS sequence"/>
</dbReference>
<evidence type="ECO:0000313" key="3">
    <source>
        <dbReference type="EMBL" id="OGM55121.1"/>
    </source>
</evidence>
<sequence length="157" mass="17661">MKPVHYPYLFGISVVWYMAIASVLGFVTNFWIARKLGEPILRHLVDKQSISRVNKLVANYGRLSLLFSRVFLGGFNNVVSYAAGLTSMSFKDCFLISFFGIIPGTFVWFMLAKDADSPEEFTILSVGMSYIMFVFFASRLVVGKLKNGRFREKAGVG</sequence>
<dbReference type="PANTHER" id="PTHR42709">
    <property type="entry name" value="ALKALINE PHOSPHATASE LIKE PROTEIN"/>
    <property type="match status" value="1"/>
</dbReference>
<name>A0A1F8ATU8_9BACT</name>
<feature type="transmembrane region" description="Helical" evidence="1">
    <location>
        <begin position="93"/>
        <end position="111"/>
    </location>
</feature>
<accession>A0A1F8ATU8</accession>
<feature type="transmembrane region" description="Helical" evidence="1">
    <location>
        <begin position="123"/>
        <end position="142"/>
    </location>
</feature>
<feature type="transmembrane region" description="Helical" evidence="1">
    <location>
        <begin position="6"/>
        <end position="32"/>
    </location>
</feature>
<keyword evidence="1" id="KW-0812">Transmembrane</keyword>